<dbReference type="Gene3D" id="1.10.1470.10">
    <property type="entry name" value="YjbJ"/>
    <property type="match status" value="1"/>
</dbReference>
<protein>
    <submittedName>
        <fullName evidence="4">CsbD-like protein</fullName>
    </submittedName>
</protein>
<feature type="domain" description="CsbD-like" evidence="3">
    <location>
        <begin position="5"/>
        <end position="57"/>
    </location>
</feature>
<dbReference type="InterPro" id="IPR036629">
    <property type="entry name" value="YjbJ_sf"/>
</dbReference>
<comment type="similarity">
    <text evidence="1">Belongs to the UPF0337 (CsbD) family.</text>
</comment>
<dbReference type="EMBL" id="CP016616">
    <property type="protein sequence ID" value="ANY78082.1"/>
    <property type="molecule type" value="Genomic_DNA"/>
</dbReference>
<name>A0A1B2EDY0_9HYPH</name>
<dbReference type="SUPFAM" id="SSF69047">
    <property type="entry name" value="Hypothetical protein YjbJ"/>
    <property type="match status" value="1"/>
</dbReference>
<dbReference type="KEGG" id="moc:BB934_07410"/>
<evidence type="ECO:0000256" key="1">
    <source>
        <dbReference type="ARBA" id="ARBA00009129"/>
    </source>
</evidence>
<dbReference type="PANTHER" id="PTHR34977">
    <property type="entry name" value="UPF0337 PROTEIN YJBJ"/>
    <property type="match status" value="1"/>
</dbReference>
<dbReference type="PANTHER" id="PTHR34977:SF1">
    <property type="entry name" value="UPF0337 PROTEIN YJBJ"/>
    <property type="match status" value="1"/>
</dbReference>
<dbReference type="AlphaFoldDB" id="A0A1B2EDY0"/>
<sequence>MVDKNRVDGSAKNIGGKVKEGIGNVTGDSKMQTEGKADQAEGKIQNTIGGIKDSVKDAFKKD</sequence>
<accession>A0A1B2EDY0</accession>
<dbReference type="InterPro" id="IPR050423">
    <property type="entry name" value="UPF0337_stress_rsp"/>
</dbReference>
<organism evidence="4">
    <name type="scientific">Microvirga ossetica</name>
    <dbReference type="NCBI Taxonomy" id="1882682"/>
    <lineage>
        <taxon>Bacteria</taxon>
        <taxon>Pseudomonadati</taxon>
        <taxon>Pseudomonadota</taxon>
        <taxon>Alphaproteobacteria</taxon>
        <taxon>Hyphomicrobiales</taxon>
        <taxon>Methylobacteriaceae</taxon>
        <taxon>Microvirga</taxon>
    </lineage>
</organism>
<dbReference type="Pfam" id="PF05532">
    <property type="entry name" value="CsbD"/>
    <property type="match status" value="1"/>
</dbReference>
<evidence type="ECO:0000313" key="4">
    <source>
        <dbReference type="EMBL" id="ANY78082.1"/>
    </source>
</evidence>
<evidence type="ECO:0000259" key="3">
    <source>
        <dbReference type="Pfam" id="PF05532"/>
    </source>
</evidence>
<dbReference type="OrthoDB" id="7874071at2"/>
<proteinExistence type="inferred from homology"/>
<dbReference type="InterPro" id="IPR008462">
    <property type="entry name" value="CsbD"/>
</dbReference>
<dbReference type="RefSeq" id="WP_099509074.1">
    <property type="nucleotide sequence ID" value="NZ_CP016616.1"/>
</dbReference>
<gene>
    <name evidence="4" type="ORF">BB934_07410</name>
</gene>
<feature type="region of interest" description="Disordered" evidence="2">
    <location>
        <begin position="1"/>
        <end position="45"/>
    </location>
</feature>
<evidence type="ECO:0000256" key="2">
    <source>
        <dbReference type="SAM" id="MobiDB-lite"/>
    </source>
</evidence>
<reference evidence="4" key="1">
    <citation type="submission" date="2016-07" db="EMBL/GenBank/DDBJ databases">
        <title>Microvirga ossetica sp. nov. a new species of rhizobia isolated from root nodules of the legume species Vicia alpestris Steven originated from North Ossetia region in the Caucasus.</title>
        <authorList>
            <person name="Safronova V.I."/>
            <person name="Kuznetsova I.G."/>
            <person name="Sazanova A.L."/>
            <person name="Belimov A."/>
            <person name="Andronov E."/>
            <person name="Osledkin Y.S."/>
            <person name="Onishchuk O.P."/>
            <person name="Kurchak O.N."/>
            <person name="Shaposhnikov A.I."/>
            <person name="Willems A."/>
            <person name="Tikhonovich I.A."/>
        </authorList>
    </citation>
    <scope>NUCLEOTIDE SEQUENCE [LARGE SCALE GENOMIC DNA]</scope>
    <source>
        <strain evidence="4">V5/3M</strain>
    </source>
</reference>
<feature type="compositionally biased region" description="Basic and acidic residues" evidence="2">
    <location>
        <begin position="31"/>
        <end position="41"/>
    </location>
</feature>